<evidence type="ECO:0000313" key="1">
    <source>
        <dbReference type="EMBL" id="KXB32012.1"/>
    </source>
</evidence>
<accession>A0A133XM52</accession>
<organism evidence="1 2">
    <name type="scientific">Dechloromonas denitrificans</name>
    <dbReference type="NCBI Taxonomy" id="281362"/>
    <lineage>
        <taxon>Bacteria</taxon>
        <taxon>Pseudomonadati</taxon>
        <taxon>Pseudomonadota</taxon>
        <taxon>Betaproteobacteria</taxon>
        <taxon>Rhodocyclales</taxon>
        <taxon>Azonexaceae</taxon>
        <taxon>Dechloromonas</taxon>
    </lineage>
</organism>
<protein>
    <submittedName>
        <fullName evidence="1">Ferredoxin</fullName>
    </submittedName>
</protein>
<dbReference type="STRING" id="281362.AT959_02820"/>
<sequence>MPKPKKHVLVCVQGRPAGHPRGSCQDKACAQTWQAFSDEFTTRNLWASGFQLTNTGCLGPCHLGPSVLVYPDAIMYTGVKPEDVGTIIDEHLMFDQPVARLLAPADVWA</sequence>
<keyword evidence="2" id="KW-1185">Reference proteome</keyword>
<evidence type="ECO:0000313" key="2">
    <source>
        <dbReference type="Proteomes" id="UP000070186"/>
    </source>
</evidence>
<dbReference type="RefSeq" id="WP_066880362.1">
    <property type="nucleotide sequence ID" value="NZ_LODL01000007.1"/>
</dbReference>
<dbReference type="CDD" id="cd02980">
    <property type="entry name" value="TRX_Fd_family"/>
    <property type="match status" value="1"/>
</dbReference>
<dbReference type="Gene3D" id="3.40.30.10">
    <property type="entry name" value="Glutaredoxin"/>
    <property type="match status" value="1"/>
</dbReference>
<dbReference type="SUPFAM" id="SSF52833">
    <property type="entry name" value="Thioredoxin-like"/>
    <property type="match status" value="1"/>
</dbReference>
<comment type="caution">
    <text evidence="1">The sequence shown here is derived from an EMBL/GenBank/DDBJ whole genome shotgun (WGS) entry which is preliminary data.</text>
</comment>
<dbReference type="AlphaFoldDB" id="A0A133XM52"/>
<dbReference type="Proteomes" id="UP000070186">
    <property type="component" value="Unassembled WGS sequence"/>
</dbReference>
<reference evidence="1 2" key="1">
    <citation type="submission" date="2015-12" db="EMBL/GenBank/DDBJ databases">
        <title>Nitrous oxide reduction kinetics distinguish bacteria harboring typical versus atypical NosZ.</title>
        <authorList>
            <person name="Yoon S."/>
            <person name="Nissen S."/>
            <person name="Park D."/>
            <person name="Sanford R.A."/>
            <person name="Loeffler F.E."/>
        </authorList>
    </citation>
    <scope>NUCLEOTIDE SEQUENCE [LARGE SCALE GENOMIC DNA]</scope>
    <source>
        <strain evidence="1 2">ATCC BAA-841</strain>
    </source>
</reference>
<gene>
    <name evidence="1" type="ORF">AT959_02820</name>
</gene>
<dbReference type="InterPro" id="IPR036249">
    <property type="entry name" value="Thioredoxin-like_sf"/>
</dbReference>
<dbReference type="EMBL" id="LODL01000007">
    <property type="protein sequence ID" value="KXB32012.1"/>
    <property type="molecule type" value="Genomic_DNA"/>
</dbReference>
<proteinExistence type="predicted"/>
<name>A0A133XM52_9RHOO</name>